<feature type="compositionally biased region" description="Low complexity" evidence="2">
    <location>
        <begin position="683"/>
        <end position="692"/>
    </location>
</feature>
<feature type="coiled-coil region" evidence="1">
    <location>
        <begin position="309"/>
        <end position="400"/>
    </location>
</feature>
<feature type="compositionally biased region" description="Low complexity" evidence="2">
    <location>
        <begin position="776"/>
        <end position="790"/>
    </location>
</feature>
<keyword evidence="3" id="KW-0732">Signal</keyword>
<feature type="compositionally biased region" description="Low complexity" evidence="2">
    <location>
        <begin position="1195"/>
        <end position="1212"/>
    </location>
</feature>
<sequence length="1270" mass="128241">MANVPIVAASAAALTASLAGLAGLAQSIAGRREAGARARPGLRAPAAAAEDFEDDNVNLAESASVWLARRGSSQVLEPPSSSYGELELLADGEFVYFRKDTEVLTTIPHCKVLQLQPLQLAKGRSDAVPTAPLEPNSVWLVLRKKQEVVFMLLGSDHQRHVLEADPQSPLGVTLGGGAVKRRGRWTITPQGLASLAWPEHLLPLQVLTVQLVDARAVGSVKAAMARKLNELANILDGEAHHRAMAETRSQQLELELRRVKDEVASQVAELRAQLDAAVRGRHVAEREVASLQGQKADEAVRAKMAQARAAQAEFDAQQAAATVKGLQQQIQGMLAGHAEELRTLQNELQIAREANDGLKRAMGEQVMALQGALELRDARILELEEENERMDTVLQVIQAQLGQGGGSAVEGLSAAVEQARAAPEAGDSRGAAAQGGVGPSTCEGSEPSTCEPSKPEEEAQPEQPPLWKALLDSTGDISLTALKESLEVSRRNNPEEPRHANPPGSSDAAPEPGTQPASVEERAALESTEPSTGPTVPEPAAATNDRADAQADGSEPAGPRAWPFTLSPDRSFSLTDGGSDLPSGSAIQAAASASSSSSPTRHLQRQHSAAELEFGGAAVVTLDSLRRRMRALAAEYDRCAVLSQSLRESLPWRTADAAAAAANGGAGVLAAAAAAASGAGLEPVAEAAVEAPSTDSGRSRSSAGGVGSRRSAAREEVTSPTLAASSGRASWQASETPQELLEDGSGRKRPRQSFGSRLEGVMSGGGAGALAAASLSMEAAARPGRSSAAAVPQREGGTNGVAASTPPALGVGTVAPGVRATGSNVQRITQKLLAAGAGGSASAGEPNMNSIAAPRGPRLGSHALLVTDSLTSSTATLAGSPHSRSGAGGGDTDRSASASVSVSAMQQLATPFASASAPPAPGQALVPLRASSRSGSGSGAAGQEPGAEADATASPPGFTVHYTPWSASVSEEAQMPVPVGSEGSDDGREAEGATSSVRCNLSSSLGAGPTSRRGSASSSGSQQGSPGPESDSLSPLPADEPSGLRGQADAAVPPTDGPGGGPLKPAFANGPGSGGIGRFVPELKLEGTRADTGMYESIDGMCCLGSTRAFPTARNAAGALTARQVSHSRQASFGAHAAFAVAHDQLTPPVLSPAGAAAGPSTAAAAEADTFARTPLGEDAQSRGAAGAGAGGGAAAATAGTTPKGASTPPSGAALDDDAMHCDDQEPSPPPPGGMLLGTLEQLRGGGGPGTTGKRAALAALEEDDEEEGL</sequence>
<feature type="region of interest" description="Disordered" evidence="2">
    <location>
        <begin position="776"/>
        <end position="809"/>
    </location>
</feature>
<dbReference type="AlphaFoldDB" id="A0A836B4F6"/>
<feature type="chain" id="PRO_5032878627" evidence="3">
    <location>
        <begin position="20"/>
        <end position="1270"/>
    </location>
</feature>
<feature type="compositionally biased region" description="Low complexity" evidence="2">
    <location>
        <begin position="583"/>
        <end position="598"/>
    </location>
</feature>
<feature type="region of interest" description="Disordered" evidence="2">
    <location>
        <begin position="837"/>
        <end position="856"/>
    </location>
</feature>
<feature type="compositionally biased region" description="Low complexity" evidence="2">
    <location>
        <begin position="929"/>
        <end position="949"/>
    </location>
</feature>
<feature type="signal peptide" evidence="3">
    <location>
        <begin position="1"/>
        <end position="19"/>
    </location>
</feature>
<evidence type="ECO:0000313" key="5">
    <source>
        <dbReference type="Proteomes" id="UP000613740"/>
    </source>
</evidence>
<feature type="coiled-coil region" evidence="1">
    <location>
        <begin position="242"/>
        <end position="269"/>
    </location>
</feature>
<feature type="compositionally biased region" description="Basic and acidic residues" evidence="2">
    <location>
        <begin position="487"/>
        <end position="499"/>
    </location>
</feature>
<keyword evidence="5" id="KW-1185">Reference proteome</keyword>
<feature type="region of interest" description="Disordered" evidence="2">
    <location>
        <begin position="683"/>
        <end position="761"/>
    </location>
</feature>
<dbReference type="Proteomes" id="UP000613740">
    <property type="component" value="Unassembled WGS sequence"/>
</dbReference>
<proteinExistence type="predicted"/>
<accession>A0A836B4F6</accession>
<evidence type="ECO:0000256" key="2">
    <source>
        <dbReference type="SAM" id="MobiDB-lite"/>
    </source>
</evidence>
<organism evidence="4 5">
    <name type="scientific">Chlamydomonas schloesseri</name>
    <dbReference type="NCBI Taxonomy" id="2026947"/>
    <lineage>
        <taxon>Eukaryota</taxon>
        <taxon>Viridiplantae</taxon>
        <taxon>Chlorophyta</taxon>
        <taxon>core chlorophytes</taxon>
        <taxon>Chlorophyceae</taxon>
        <taxon>CS clade</taxon>
        <taxon>Chlamydomonadales</taxon>
        <taxon>Chlamydomonadaceae</taxon>
        <taxon>Chlamydomonas</taxon>
    </lineage>
</organism>
<feature type="region of interest" description="Disordered" evidence="2">
    <location>
        <begin position="420"/>
        <end position="463"/>
    </location>
</feature>
<gene>
    <name evidence="4" type="ORF">HYH02_007861</name>
</gene>
<feature type="compositionally biased region" description="Polar residues" evidence="2">
    <location>
        <begin position="718"/>
        <end position="737"/>
    </location>
</feature>
<feature type="compositionally biased region" description="Low complexity" evidence="2">
    <location>
        <begin position="1006"/>
        <end position="1027"/>
    </location>
</feature>
<feature type="region of interest" description="Disordered" evidence="2">
    <location>
        <begin position="487"/>
        <end position="609"/>
    </location>
</feature>
<evidence type="ECO:0000256" key="3">
    <source>
        <dbReference type="SAM" id="SignalP"/>
    </source>
</evidence>
<keyword evidence="1" id="KW-0175">Coiled coil</keyword>
<dbReference type="EMBL" id="JAEHOD010000023">
    <property type="protein sequence ID" value="KAG2447113.1"/>
    <property type="molecule type" value="Genomic_DNA"/>
</dbReference>
<evidence type="ECO:0000256" key="1">
    <source>
        <dbReference type="SAM" id="Coils"/>
    </source>
</evidence>
<name>A0A836B4F6_9CHLO</name>
<comment type="caution">
    <text evidence="4">The sequence shown here is derived from an EMBL/GenBank/DDBJ whole genome shotgun (WGS) entry which is preliminary data.</text>
</comment>
<reference evidence="4" key="1">
    <citation type="journal article" date="2020" name="bioRxiv">
        <title>Comparative genomics of Chlamydomonas.</title>
        <authorList>
            <person name="Craig R.J."/>
            <person name="Hasan A.R."/>
            <person name="Ness R.W."/>
            <person name="Keightley P.D."/>
        </authorList>
    </citation>
    <scope>NUCLEOTIDE SEQUENCE</scope>
    <source>
        <strain evidence="4">CCAP 11/173</strain>
    </source>
</reference>
<feature type="region of interest" description="Disordered" evidence="2">
    <location>
        <begin position="872"/>
        <end position="1075"/>
    </location>
</feature>
<protein>
    <submittedName>
        <fullName evidence="4">Uncharacterized protein</fullName>
    </submittedName>
</protein>
<feature type="compositionally biased region" description="Polar residues" evidence="2">
    <location>
        <begin position="993"/>
        <end position="1005"/>
    </location>
</feature>
<dbReference type="OrthoDB" id="544410at2759"/>
<feature type="compositionally biased region" description="Acidic residues" evidence="2">
    <location>
        <begin position="1261"/>
        <end position="1270"/>
    </location>
</feature>
<feature type="compositionally biased region" description="Low complexity" evidence="2">
    <location>
        <begin position="895"/>
        <end position="904"/>
    </location>
</feature>
<feature type="region of interest" description="Disordered" evidence="2">
    <location>
        <begin position="1179"/>
        <end position="1270"/>
    </location>
</feature>
<evidence type="ECO:0000313" key="4">
    <source>
        <dbReference type="EMBL" id="KAG2447113.1"/>
    </source>
</evidence>